<dbReference type="GO" id="GO:0005829">
    <property type="term" value="C:cytosol"/>
    <property type="evidence" value="ECO:0007669"/>
    <property type="project" value="TreeGrafter"/>
</dbReference>
<keyword evidence="2" id="KW-0479">Metal-binding</keyword>
<evidence type="ECO:0000313" key="5">
    <source>
        <dbReference type="EMBL" id="KHJ56330.1"/>
    </source>
</evidence>
<dbReference type="AlphaFoldDB" id="A0A0B1QBX8"/>
<dbReference type="SUPFAM" id="SSF53187">
    <property type="entry name" value="Zn-dependent exopeptidases"/>
    <property type="match status" value="1"/>
</dbReference>
<dbReference type="PANTHER" id="PTHR43270:SF8">
    <property type="entry name" value="DI- AND TRIPEPTIDASE DUG2-RELATED"/>
    <property type="match status" value="1"/>
</dbReference>
<dbReference type="GO" id="GO:0009014">
    <property type="term" value="F:succinyl-diaminopimelate desuccinylase activity"/>
    <property type="evidence" value="ECO:0007669"/>
    <property type="project" value="TreeGrafter"/>
</dbReference>
<dbReference type="Pfam" id="PF07687">
    <property type="entry name" value="M20_dimer"/>
    <property type="match status" value="1"/>
</dbReference>
<evidence type="ECO:0000256" key="1">
    <source>
        <dbReference type="ARBA" id="ARBA00022670"/>
    </source>
</evidence>
<keyword evidence="3" id="KW-0378">Hydrolase</keyword>
<reference evidence="5 6" key="1">
    <citation type="submission" date="2014-09" db="EMBL/GenBank/DDBJ databases">
        <title>Isolation and characterization of Aurantimonas altamirensis ON-56566 from clinical sample following a dog bite.</title>
        <authorList>
            <person name="Eshaghi A."/>
            <person name="Li A."/>
            <person name="Shahinas D."/>
            <person name="Bahn P."/>
            <person name="Kus J.V."/>
            <person name="Patel S.N."/>
        </authorList>
    </citation>
    <scope>NUCLEOTIDE SEQUENCE [LARGE SCALE GENOMIC DNA]</scope>
    <source>
        <strain evidence="5 6">ON-56566</strain>
    </source>
</reference>
<dbReference type="SUPFAM" id="SSF55031">
    <property type="entry name" value="Bacterial exopeptidase dimerisation domain"/>
    <property type="match status" value="1"/>
</dbReference>
<evidence type="ECO:0000259" key="4">
    <source>
        <dbReference type="Pfam" id="PF07687"/>
    </source>
</evidence>
<proteinExistence type="predicted"/>
<dbReference type="InterPro" id="IPR051458">
    <property type="entry name" value="Cyt/Met_Dipeptidase"/>
</dbReference>
<name>A0A0B1QBX8_9HYPH</name>
<dbReference type="GO" id="GO:0009089">
    <property type="term" value="P:lysine biosynthetic process via diaminopimelate"/>
    <property type="evidence" value="ECO:0007669"/>
    <property type="project" value="TreeGrafter"/>
</dbReference>
<dbReference type="Gene3D" id="3.30.70.360">
    <property type="match status" value="1"/>
</dbReference>
<feature type="domain" description="Peptidase M20 dimerisation" evidence="4">
    <location>
        <begin position="191"/>
        <end position="335"/>
    </location>
</feature>
<gene>
    <name evidence="5" type="ORF">LA66_07245</name>
</gene>
<accession>A0A0B1QBX8</accession>
<dbReference type="GO" id="GO:0008233">
    <property type="term" value="F:peptidase activity"/>
    <property type="evidence" value="ECO:0007669"/>
    <property type="project" value="UniProtKB-KW"/>
</dbReference>
<organism evidence="5 6">
    <name type="scientific">Aureimonas altamirensis</name>
    <dbReference type="NCBI Taxonomy" id="370622"/>
    <lineage>
        <taxon>Bacteria</taxon>
        <taxon>Pseudomonadati</taxon>
        <taxon>Pseudomonadota</taxon>
        <taxon>Alphaproteobacteria</taxon>
        <taxon>Hyphomicrobiales</taxon>
        <taxon>Aurantimonadaceae</taxon>
        <taxon>Aureimonas</taxon>
    </lineage>
</organism>
<comment type="caution">
    <text evidence="5">The sequence shown here is derived from an EMBL/GenBank/DDBJ whole genome shotgun (WGS) entry which is preliminary data.</text>
</comment>
<dbReference type="GO" id="GO:0006508">
    <property type="term" value="P:proteolysis"/>
    <property type="evidence" value="ECO:0007669"/>
    <property type="project" value="UniProtKB-KW"/>
</dbReference>
<dbReference type="PANTHER" id="PTHR43270">
    <property type="entry name" value="BETA-ALA-HIS DIPEPTIDASE"/>
    <property type="match status" value="1"/>
</dbReference>
<dbReference type="RefSeq" id="WP_039189993.1">
    <property type="nucleotide sequence ID" value="NZ_JRFJ01000001.1"/>
</dbReference>
<dbReference type="InterPro" id="IPR002933">
    <property type="entry name" value="Peptidase_M20"/>
</dbReference>
<evidence type="ECO:0000313" key="6">
    <source>
        <dbReference type="Proteomes" id="UP000030826"/>
    </source>
</evidence>
<keyword evidence="1" id="KW-0645">Protease</keyword>
<dbReference type="InterPro" id="IPR036264">
    <property type="entry name" value="Bact_exopeptidase_dim_dom"/>
</dbReference>
<dbReference type="GO" id="GO:0046872">
    <property type="term" value="F:metal ion binding"/>
    <property type="evidence" value="ECO:0007669"/>
    <property type="project" value="UniProtKB-KW"/>
</dbReference>
<dbReference type="OrthoDB" id="9761532at2"/>
<dbReference type="Pfam" id="PF01546">
    <property type="entry name" value="Peptidase_M20"/>
    <property type="match status" value="1"/>
</dbReference>
<dbReference type="Proteomes" id="UP000030826">
    <property type="component" value="Unassembled WGS sequence"/>
</dbReference>
<evidence type="ECO:0000256" key="2">
    <source>
        <dbReference type="ARBA" id="ARBA00022723"/>
    </source>
</evidence>
<dbReference type="Gene3D" id="3.40.630.10">
    <property type="entry name" value="Zn peptidases"/>
    <property type="match status" value="1"/>
</dbReference>
<protein>
    <recommendedName>
        <fullName evidence="4">Peptidase M20 dimerisation domain-containing protein</fullName>
    </recommendedName>
</protein>
<dbReference type="EMBL" id="JRFJ01000001">
    <property type="protein sequence ID" value="KHJ56330.1"/>
    <property type="molecule type" value="Genomic_DNA"/>
</dbReference>
<sequence length="449" mass="48515">MKRSFDTDGISELVDLLRIPSYAGNEAGKKAAARACRDLLQQAGFVVTIAGPAEAPALVATLDAPSPERLVFYNHYDVVAPGERNHWYHDPFEPHLDGARLTARGASDHKASFIARLAAVRRLKARGELPVGVTFLVDGEEEIGSPSLETIILTERDRLAAAGGLYSGGARDEDGAMVVRAGCKGRCGIRMTVRAGEKDNHSKWAALLPAAAWRLVAALGSLRDGASGEILVEGFREGITGPDREDEAALARLSFDPDAFLREAGYDRLREDTLESPLRHLMFEPTFNIAWLDAGPGGATVLPGSATAFLDIRLVPGQSADKTFQRVRDHLAKAGFGDVILSAEGGGDPDKCDLSDPVVRALVEACERLEEPYCLHPMGAGSGPRHLFRRHLGYSLVQDPGCSWQGSNDHAANENIMVPHFHQNRELIEHFLKAYGKRANASRTGGSEQ</sequence>
<dbReference type="InterPro" id="IPR011650">
    <property type="entry name" value="Peptidase_M20_dimer"/>
</dbReference>
<evidence type="ECO:0000256" key="3">
    <source>
        <dbReference type="ARBA" id="ARBA00022801"/>
    </source>
</evidence>
<dbReference type="STRING" id="370622.LA66_07245"/>